<sequence length="213" mass="25644">MKYEFRHFNQTKKEVVSKEETLEVLEEIFYQGFPKEKRKELFKDSNILAKYAFENYTTYYLTFYKKDKPFVSVNSGDGAFDLLFLDTDSEGNMFVPLIMSYFRVDALKWFEKNIYEPLPNNQVFLYQIVIFTDDKFESTRKDLKFISKNKNSPKNKLVITERKYSKKDNSRKKTIEETAEIDLSKNYFKAPQYFDDYEHLFDYESILNKISKL</sequence>
<dbReference type="RefSeq" id="WP_259291623.1">
    <property type="nucleotide sequence ID" value="NZ_JANUXW010000003.1"/>
</dbReference>
<evidence type="ECO:0000313" key="1">
    <source>
        <dbReference type="EMBL" id="MCS4533833.1"/>
    </source>
</evidence>
<protein>
    <submittedName>
        <fullName evidence="1">Uncharacterized protein</fullName>
    </submittedName>
</protein>
<name>A0ABT2FC98_9NEIS</name>
<organism evidence="1 2">
    <name type="scientific">Neisseria montereyensis</name>
    <dbReference type="NCBI Taxonomy" id="2973938"/>
    <lineage>
        <taxon>Bacteria</taxon>
        <taxon>Pseudomonadati</taxon>
        <taxon>Pseudomonadota</taxon>
        <taxon>Betaproteobacteria</taxon>
        <taxon>Neisseriales</taxon>
        <taxon>Neisseriaceae</taxon>
        <taxon>Neisseria</taxon>
    </lineage>
</organism>
<reference evidence="1" key="1">
    <citation type="submission" date="2022-08" db="EMBL/GenBank/DDBJ databases">
        <authorList>
            <person name="Volokhov D.V."/>
            <person name="Furtak V.A."/>
            <person name="Zagorodnyaya T.A."/>
        </authorList>
    </citation>
    <scope>NUCLEOTIDE SEQUENCE</scope>
    <source>
        <strain evidence="1">CSL10203-ORH2</strain>
    </source>
</reference>
<comment type="caution">
    <text evidence="1">The sequence shown here is derived from an EMBL/GenBank/DDBJ whole genome shotgun (WGS) entry which is preliminary data.</text>
</comment>
<reference evidence="1" key="2">
    <citation type="journal article" date="2023" name="Curr. Microbiol.">
        <title>Neisseria montereyensis sp. nov., Isolated from Oropharynx of California Sea Lion (Zalophus californianus): Genomic, Phylogenetic, and Phenotypic Study.</title>
        <authorList>
            <person name="Volokhov D.V."/>
            <person name="Zagorodnyaya T.A."/>
            <person name="Furtak V.A."/>
            <person name="Nattanmai G."/>
            <person name="Randall L."/>
            <person name="Jose S."/>
            <person name="Gao Y."/>
            <person name="Gulland F.M."/>
            <person name="Eisenberg T."/>
            <person name="Delmonte P."/>
            <person name="Blom J."/>
            <person name="Mitchell K.K."/>
        </authorList>
    </citation>
    <scope>NUCLEOTIDE SEQUENCE</scope>
    <source>
        <strain evidence="1">CSL10203-ORH2</strain>
    </source>
</reference>
<proteinExistence type="predicted"/>
<dbReference type="EMBL" id="JANUXW010000003">
    <property type="protein sequence ID" value="MCS4533833.1"/>
    <property type="molecule type" value="Genomic_DNA"/>
</dbReference>
<accession>A0ABT2FC98</accession>
<keyword evidence="2" id="KW-1185">Reference proteome</keyword>
<dbReference type="Proteomes" id="UP001166947">
    <property type="component" value="Unassembled WGS sequence"/>
</dbReference>
<gene>
    <name evidence="1" type="ORF">NXS09_05895</name>
</gene>
<evidence type="ECO:0000313" key="2">
    <source>
        <dbReference type="Proteomes" id="UP001166947"/>
    </source>
</evidence>